<name>A0A2H4ZPD5_9EUKA</name>
<accession>A0A2H4ZPD5</accession>
<proteinExistence type="predicted"/>
<dbReference type="SUPFAM" id="SSF53383">
    <property type="entry name" value="PLP-dependent transferases"/>
    <property type="match status" value="1"/>
</dbReference>
<dbReference type="Pfam" id="PF06838">
    <property type="entry name" value="Met_gamma_lyase"/>
    <property type="match status" value="1"/>
</dbReference>
<reference evidence="1" key="1">
    <citation type="submission" date="2017-10" db="EMBL/GenBank/DDBJ databases">
        <title>Paulinella longichromatophora chromatophore genome.</title>
        <authorList>
            <person name="Lhee D."/>
            <person name="Yoon H.S."/>
        </authorList>
    </citation>
    <scope>NUCLEOTIDE SEQUENCE</scope>
</reference>
<geneLocation type="plastid" evidence="1"/>
<dbReference type="PANTHER" id="PTHR46658">
    <property type="entry name" value="CYS OR MET METABOLISM PYRIDOXAL-PHOSPHATE-DEPENDENT ENZYME"/>
    <property type="match status" value="1"/>
</dbReference>
<dbReference type="InterPro" id="IPR015424">
    <property type="entry name" value="PyrdxlP-dep_Trfase"/>
</dbReference>
<dbReference type="EMBL" id="MG264610">
    <property type="protein sequence ID" value="AUG32359.1"/>
    <property type="molecule type" value="Genomic_DNA"/>
</dbReference>
<dbReference type="Gene3D" id="3.90.1150.60">
    <property type="entry name" value="Methioning gamme-lyase, C-terminal domain"/>
    <property type="match status" value="1"/>
</dbReference>
<dbReference type="PANTHER" id="PTHR46658:SF1">
    <property type="entry name" value="CYS OR MET METABOLISM PYRIDOXAL-PHOSPHATE-DEPENDENT ENZYME"/>
    <property type="match status" value="1"/>
</dbReference>
<dbReference type="InterPro" id="IPR009651">
    <property type="entry name" value="Met_g_lyase_put"/>
</dbReference>
<dbReference type="InterPro" id="IPR015421">
    <property type="entry name" value="PyrdxlP-dep_Trfase_major"/>
</dbReference>
<keyword evidence="1" id="KW-0934">Plastid</keyword>
<gene>
    <name evidence="1" type="ORF">PLO_362</name>
</gene>
<dbReference type="AlphaFoldDB" id="A0A2H4ZPD5"/>
<sequence length="426" mass="45728">MFTYSMNDPLGSSWAQDQVSTSVAAIVPFANAYTAGVKGQMARVLDSFAIERLGPHHFHSVTGYAHGDQSREILDRIFARVLGAESSAVRLQFVSGTHAIATALYGVLRPGHRLLAITGRPYDTLETVIGIRGSGQGSLLEFGIRYDEIPLTSTGLVDKDCLKQALSEQTHMVLIQRSCGYSWRSSLSITEIGRICEQVHSLQPSCVCFVDNCYGELVEEREPTSVGADLIAGSLIKNLGGTIVPTGGYVAGRENLVEQSCYRLNSPGIGRQGGTGFDLYRLVFQGLFLAPQMVSEALIGAELVASVFSSIGYDVNPLPGSSRSDIIQAVRLGSSESLKIVCRAFQASSPVGAYLDPVPAEMPGYFNELVMAGGSFIDGSTSEFSADGPLREPYILYTQGGTHRSHQELALVRALTALHKNGLIPN</sequence>
<dbReference type="Gene3D" id="3.40.640.10">
    <property type="entry name" value="Type I PLP-dependent aspartate aminotransferase-like (Major domain)"/>
    <property type="match status" value="1"/>
</dbReference>
<protein>
    <recommendedName>
        <fullName evidence="2">Cystathionine beta-lyase family protein involved in aluminum resistance</fullName>
    </recommendedName>
</protein>
<evidence type="ECO:0008006" key="2">
    <source>
        <dbReference type="Google" id="ProtNLM"/>
    </source>
</evidence>
<organism evidence="1">
    <name type="scientific">Paulinella longichromatophora</name>
    <dbReference type="NCBI Taxonomy" id="1708747"/>
    <lineage>
        <taxon>Eukaryota</taxon>
        <taxon>Sar</taxon>
        <taxon>Rhizaria</taxon>
        <taxon>Cercozoa</taxon>
        <taxon>Imbricatea</taxon>
        <taxon>Silicofilosea</taxon>
        <taxon>Euglyphida</taxon>
        <taxon>Paulinellidae</taxon>
        <taxon>Paulinella</taxon>
    </lineage>
</organism>
<evidence type="ECO:0000313" key="1">
    <source>
        <dbReference type="EMBL" id="AUG32359.1"/>
    </source>
</evidence>